<name>A0A0F9LG73_9ZZZZ</name>
<reference evidence="1" key="1">
    <citation type="journal article" date="2015" name="Nature">
        <title>Complex archaea that bridge the gap between prokaryotes and eukaryotes.</title>
        <authorList>
            <person name="Spang A."/>
            <person name="Saw J.H."/>
            <person name="Jorgensen S.L."/>
            <person name="Zaremba-Niedzwiedzka K."/>
            <person name="Martijn J."/>
            <person name="Lind A.E."/>
            <person name="van Eijk R."/>
            <person name="Schleper C."/>
            <person name="Guy L."/>
            <person name="Ettema T.J."/>
        </authorList>
    </citation>
    <scope>NUCLEOTIDE SEQUENCE</scope>
</reference>
<gene>
    <name evidence="1" type="ORF">LCGC14_1513980</name>
</gene>
<accession>A0A0F9LG73</accession>
<protein>
    <submittedName>
        <fullName evidence="1">Uncharacterized protein</fullName>
    </submittedName>
</protein>
<dbReference type="AlphaFoldDB" id="A0A0F9LG73"/>
<dbReference type="EMBL" id="LAZR01011144">
    <property type="protein sequence ID" value="KKM63195.1"/>
    <property type="molecule type" value="Genomic_DNA"/>
</dbReference>
<organism evidence="1">
    <name type="scientific">marine sediment metagenome</name>
    <dbReference type="NCBI Taxonomy" id="412755"/>
    <lineage>
        <taxon>unclassified sequences</taxon>
        <taxon>metagenomes</taxon>
        <taxon>ecological metagenomes</taxon>
    </lineage>
</organism>
<comment type="caution">
    <text evidence="1">The sequence shown here is derived from an EMBL/GenBank/DDBJ whole genome shotgun (WGS) entry which is preliminary data.</text>
</comment>
<evidence type="ECO:0000313" key="1">
    <source>
        <dbReference type="EMBL" id="KKM63195.1"/>
    </source>
</evidence>
<sequence length="72" mass="8556">MKHNDKLNGKQKRAINEWNRSIPFDFMLVDEINSGRMSFRVAWHRNVDWLNDWVFETTDGIDLEGCGMLKDL</sequence>
<proteinExistence type="predicted"/>